<organism evidence="3 4">
    <name type="scientific">Candidatus Buchananbacteria bacterium CG10_big_fil_rev_8_21_14_0_10_42_9</name>
    <dbReference type="NCBI Taxonomy" id="1974526"/>
    <lineage>
        <taxon>Bacteria</taxon>
        <taxon>Candidatus Buchananiibacteriota</taxon>
    </lineage>
</organism>
<dbReference type="GO" id="GO:0003676">
    <property type="term" value="F:nucleic acid binding"/>
    <property type="evidence" value="ECO:0007669"/>
    <property type="project" value="InterPro"/>
</dbReference>
<dbReference type="PANTHER" id="PTHR34039">
    <property type="entry name" value="UPF0102 PROTEIN YRAN"/>
    <property type="match status" value="1"/>
</dbReference>
<evidence type="ECO:0000313" key="3">
    <source>
        <dbReference type="EMBL" id="PIS05241.1"/>
    </source>
</evidence>
<evidence type="ECO:0000256" key="2">
    <source>
        <dbReference type="HAMAP-Rule" id="MF_00048"/>
    </source>
</evidence>
<reference evidence="4" key="1">
    <citation type="submission" date="2017-09" db="EMBL/GenBank/DDBJ databases">
        <title>Depth-based differentiation of microbial function through sediment-hosted aquifers and enrichment of novel symbionts in the deep terrestrial subsurface.</title>
        <authorList>
            <person name="Probst A.J."/>
            <person name="Ladd B."/>
            <person name="Jarett J.K."/>
            <person name="Geller-Mcgrath D.E."/>
            <person name="Sieber C.M.K."/>
            <person name="Emerson J.B."/>
            <person name="Anantharaman K."/>
            <person name="Thomas B.C."/>
            <person name="Malmstrom R."/>
            <person name="Stieglmeier M."/>
            <person name="Klingl A."/>
            <person name="Woyke T."/>
            <person name="Ryan C.M."/>
            <person name="Banfield J.F."/>
        </authorList>
    </citation>
    <scope>NUCLEOTIDE SEQUENCE [LARGE SCALE GENOMIC DNA]</scope>
</reference>
<dbReference type="InterPro" id="IPR011335">
    <property type="entry name" value="Restrct_endonuc-II-like"/>
</dbReference>
<dbReference type="Gene3D" id="3.40.1350.10">
    <property type="match status" value="1"/>
</dbReference>
<accession>A0A2H0W3X8</accession>
<comment type="caution">
    <text evidence="3">The sequence shown here is derived from an EMBL/GenBank/DDBJ whole genome shotgun (WGS) entry which is preliminary data.</text>
</comment>
<gene>
    <name evidence="3" type="ORF">COT81_02145</name>
</gene>
<sequence>MAFLLSRKKLSKKELGFWGEKIARKYLRKIGYREEQSNFNTRRGEIDLIMYDGPTLVFIEVKTRTSQNFGLPEEAVTSDKLSALVQAAYRYINFHPEVIDDFRIDVIAVDIRSRWLPPTIRHYQNIVI</sequence>
<dbReference type="NCBIfam" id="NF009150">
    <property type="entry name" value="PRK12497.1-3"/>
    <property type="match status" value="1"/>
</dbReference>
<comment type="similarity">
    <text evidence="1 2">Belongs to the UPF0102 family.</text>
</comment>
<evidence type="ECO:0000256" key="1">
    <source>
        <dbReference type="ARBA" id="ARBA00006738"/>
    </source>
</evidence>
<dbReference type="Proteomes" id="UP000230935">
    <property type="component" value="Unassembled WGS sequence"/>
</dbReference>
<dbReference type="InterPro" id="IPR003509">
    <property type="entry name" value="UPF0102_YraN-like"/>
</dbReference>
<name>A0A2H0W3X8_9BACT</name>
<dbReference type="SUPFAM" id="SSF52980">
    <property type="entry name" value="Restriction endonuclease-like"/>
    <property type="match status" value="1"/>
</dbReference>
<dbReference type="InterPro" id="IPR011856">
    <property type="entry name" value="tRNA_endonuc-like_dom_sf"/>
</dbReference>
<protein>
    <recommendedName>
        <fullName evidence="2">UPF0102 protein COT81_02145</fullName>
    </recommendedName>
</protein>
<proteinExistence type="inferred from homology"/>
<dbReference type="AlphaFoldDB" id="A0A2H0W3X8"/>
<dbReference type="NCBIfam" id="NF009154">
    <property type="entry name" value="PRK12497.3-3"/>
    <property type="match status" value="1"/>
</dbReference>
<dbReference type="PANTHER" id="PTHR34039:SF1">
    <property type="entry name" value="UPF0102 PROTEIN YRAN"/>
    <property type="match status" value="1"/>
</dbReference>
<dbReference type="EMBL" id="PEZZ01000015">
    <property type="protein sequence ID" value="PIS05241.1"/>
    <property type="molecule type" value="Genomic_DNA"/>
</dbReference>
<dbReference type="Pfam" id="PF02021">
    <property type="entry name" value="UPF0102"/>
    <property type="match status" value="1"/>
</dbReference>
<evidence type="ECO:0000313" key="4">
    <source>
        <dbReference type="Proteomes" id="UP000230935"/>
    </source>
</evidence>
<dbReference type="HAMAP" id="MF_00048">
    <property type="entry name" value="UPF0102"/>
    <property type="match status" value="1"/>
</dbReference>
<dbReference type="CDD" id="cd20736">
    <property type="entry name" value="PoNe_Nuclease"/>
    <property type="match status" value="1"/>
</dbReference>